<dbReference type="EMBL" id="CP060139">
    <property type="protein sequence ID" value="QNR22590.1"/>
    <property type="molecule type" value="Genomic_DNA"/>
</dbReference>
<evidence type="ECO:0000259" key="2">
    <source>
        <dbReference type="PROSITE" id="PS51762"/>
    </source>
</evidence>
<evidence type="ECO:0000313" key="4">
    <source>
        <dbReference type="Proteomes" id="UP000516305"/>
    </source>
</evidence>
<name>A0A7H0VA42_9FLAO</name>
<organism evidence="3 4">
    <name type="scientific">Croceimicrobium hydrocarbonivorans</name>
    <dbReference type="NCBI Taxonomy" id="2761580"/>
    <lineage>
        <taxon>Bacteria</taxon>
        <taxon>Pseudomonadati</taxon>
        <taxon>Bacteroidota</taxon>
        <taxon>Flavobacteriia</taxon>
        <taxon>Flavobacteriales</taxon>
        <taxon>Owenweeksiaceae</taxon>
        <taxon>Croceimicrobium</taxon>
    </lineage>
</organism>
<dbReference type="SUPFAM" id="SSF49899">
    <property type="entry name" value="Concanavalin A-like lectins/glucanases"/>
    <property type="match status" value="1"/>
</dbReference>
<feature type="domain" description="GH16" evidence="2">
    <location>
        <begin position="126"/>
        <end position="375"/>
    </location>
</feature>
<dbReference type="InterPro" id="IPR013320">
    <property type="entry name" value="ConA-like_dom_sf"/>
</dbReference>
<dbReference type="Proteomes" id="UP000516305">
    <property type="component" value="Chromosome"/>
</dbReference>
<dbReference type="InterPro" id="IPR000757">
    <property type="entry name" value="Beta-glucanase-like"/>
</dbReference>
<keyword evidence="4" id="KW-1185">Reference proteome</keyword>
<dbReference type="CDD" id="cd08023">
    <property type="entry name" value="GH16_laminarinase_like"/>
    <property type="match status" value="1"/>
</dbReference>
<dbReference type="PANTHER" id="PTHR10963:SF55">
    <property type="entry name" value="GLYCOSIDE HYDROLASE FAMILY 16 PROTEIN"/>
    <property type="match status" value="1"/>
</dbReference>
<dbReference type="PANTHER" id="PTHR10963">
    <property type="entry name" value="GLYCOSYL HYDROLASE-RELATED"/>
    <property type="match status" value="1"/>
</dbReference>
<accession>A0A7H0VA42</accession>
<proteinExistence type="inferred from homology"/>
<dbReference type="RefSeq" id="WP_210757156.1">
    <property type="nucleotide sequence ID" value="NZ_CP060139.1"/>
</dbReference>
<dbReference type="InterPro" id="IPR050546">
    <property type="entry name" value="Glycosyl_Hydrlase_16"/>
</dbReference>
<protein>
    <submittedName>
        <fullName evidence="3">Glycoside hydrolase family 16 protein</fullName>
    </submittedName>
</protein>
<dbReference type="GO" id="GO:0005975">
    <property type="term" value="P:carbohydrate metabolic process"/>
    <property type="evidence" value="ECO:0007669"/>
    <property type="project" value="InterPro"/>
</dbReference>
<reference evidence="3 4" key="1">
    <citation type="submission" date="2020-08" db="EMBL/GenBank/DDBJ databases">
        <title>Croceimicrobium hydrocarbonivorans gen. nov., sp. nov., a novel marine bacterium isolated from a bacterial consortium that degrades polyethylene terephthalate.</title>
        <authorList>
            <person name="Liu R."/>
        </authorList>
    </citation>
    <scope>NUCLEOTIDE SEQUENCE [LARGE SCALE GENOMIC DNA]</scope>
    <source>
        <strain evidence="3 4">A20-9</strain>
    </source>
</reference>
<gene>
    <name evidence="3" type="ORF">H4K34_09330</name>
</gene>
<sequence>MKQIRFLLIGLLSLGLWGCGDDSSSTVEIIRPTNLRMDLNVSNSTEGLVEISMTANFTNYYRVFIEEGSKTVILDSQDGQASYTFSESGTYTIRGRAYASFEYYTEVIDSVSVEVSSGGGGGGGGIPTTGYTTPLTYPGYTLVWNDEFEGSSLSSDWTHEIGTGGNGWGNNELQYYRAENTEVKDGYLVITAKNETFGGRNYTSSRIVTRGMQSFKYGRIDIRAALPEGQGLWPALWMLGDNFNSVGWPACGEIDIMEMVGGNGPNRGDEYCFGTVHWDNNGTKADFGGSIRSTSGKLSQEFHVYSLVWDANAITWYFDDTQFHQIDITPVALSEFQEKFFFIFNVAVGGDWPGSPNASTVFPQQMAVDYVRVFQ</sequence>
<dbReference type="GO" id="GO:0004553">
    <property type="term" value="F:hydrolase activity, hydrolyzing O-glycosyl compounds"/>
    <property type="evidence" value="ECO:0007669"/>
    <property type="project" value="InterPro"/>
</dbReference>
<keyword evidence="3" id="KW-0378">Hydrolase</keyword>
<dbReference type="Pfam" id="PF00722">
    <property type="entry name" value="Glyco_hydro_16"/>
    <property type="match status" value="1"/>
</dbReference>
<dbReference type="Gene3D" id="2.60.120.200">
    <property type="match status" value="1"/>
</dbReference>
<dbReference type="KEGG" id="chyd:H4K34_09330"/>
<evidence type="ECO:0000313" key="3">
    <source>
        <dbReference type="EMBL" id="QNR22590.1"/>
    </source>
</evidence>
<comment type="similarity">
    <text evidence="1">Belongs to the glycosyl hydrolase 16 family.</text>
</comment>
<dbReference type="PROSITE" id="PS51762">
    <property type="entry name" value="GH16_2"/>
    <property type="match status" value="1"/>
</dbReference>
<dbReference type="AlphaFoldDB" id="A0A7H0VA42"/>
<evidence type="ECO:0000256" key="1">
    <source>
        <dbReference type="ARBA" id="ARBA00006865"/>
    </source>
</evidence>